<protein>
    <recommendedName>
        <fullName evidence="3">Reverse transcriptase RNase H-like domain-containing protein</fullName>
    </recommendedName>
</protein>
<gene>
    <name evidence="1" type="ORF">RclHR1_20220004</name>
</gene>
<evidence type="ECO:0000313" key="1">
    <source>
        <dbReference type="EMBL" id="GBB92558.1"/>
    </source>
</evidence>
<organism evidence="1 2">
    <name type="scientific">Rhizophagus clarus</name>
    <dbReference type="NCBI Taxonomy" id="94130"/>
    <lineage>
        <taxon>Eukaryota</taxon>
        <taxon>Fungi</taxon>
        <taxon>Fungi incertae sedis</taxon>
        <taxon>Mucoromycota</taxon>
        <taxon>Glomeromycotina</taxon>
        <taxon>Glomeromycetes</taxon>
        <taxon>Glomerales</taxon>
        <taxon>Glomeraceae</taxon>
        <taxon>Rhizophagus</taxon>
    </lineage>
</organism>
<sequence length="171" mass="20974">MNAKVPKGRRARWVINLQQYDFEVIYRSRKENKNADGLSRLRFEKDINKQGIREKQVVEEINKRIVEYNDEDIIILNKSPYCEYFYQQTKSFDRELIIPYGNHKMDEEIFKYKEIIDNTIVIFLENKRCWKNYIEREIKKGNEGHKTSYETLDEKSYKEMVEKFKINQYLY</sequence>
<keyword evidence="2" id="KW-1185">Reference proteome</keyword>
<dbReference type="EMBL" id="BEXD01001139">
    <property type="protein sequence ID" value="GBB92558.1"/>
    <property type="molecule type" value="Genomic_DNA"/>
</dbReference>
<evidence type="ECO:0000313" key="2">
    <source>
        <dbReference type="Proteomes" id="UP000247702"/>
    </source>
</evidence>
<proteinExistence type="predicted"/>
<evidence type="ECO:0008006" key="3">
    <source>
        <dbReference type="Google" id="ProtNLM"/>
    </source>
</evidence>
<name>A0A2Z6RJF7_9GLOM</name>
<reference evidence="1 2" key="1">
    <citation type="submission" date="2017-11" db="EMBL/GenBank/DDBJ databases">
        <title>The genome of Rhizophagus clarus HR1 reveals common genetic basis of auxotrophy among arbuscular mycorrhizal fungi.</title>
        <authorList>
            <person name="Kobayashi Y."/>
        </authorList>
    </citation>
    <scope>NUCLEOTIDE SEQUENCE [LARGE SCALE GENOMIC DNA]</scope>
    <source>
        <strain evidence="1 2">HR1</strain>
    </source>
</reference>
<accession>A0A2Z6RJF7</accession>
<dbReference type="Proteomes" id="UP000247702">
    <property type="component" value="Unassembled WGS sequence"/>
</dbReference>
<comment type="caution">
    <text evidence="1">The sequence shown here is derived from an EMBL/GenBank/DDBJ whole genome shotgun (WGS) entry which is preliminary data.</text>
</comment>
<dbReference type="AlphaFoldDB" id="A0A2Z6RJF7"/>